<dbReference type="Pfam" id="PF07735">
    <property type="entry name" value="FBA_2"/>
    <property type="match status" value="1"/>
</dbReference>
<accession>G0NSM9</accession>
<organism evidence="3">
    <name type="scientific">Caenorhabditis brenneri</name>
    <name type="common">Nematode worm</name>
    <dbReference type="NCBI Taxonomy" id="135651"/>
    <lineage>
        <taxon>Eukaryota</taxon>
        <taxon>Metazoa</taxon>
        <taxon>Ecdysozoa</taxon>
        <taxon>Nematoda</taxon>
        <taxon>Chromadorea</taxon>
        <taxon>Rhabditida</taxon>
        <taxon>Rhabditina</taxon>
        <taxon>Rhabditomorpha</taxon>
        <taxon>Rhabditoidea</taxon>
        <taxon>Rhabditidae</taxon>
        <taxon>Peloderinae</taxon>
        <taxon>Caenorhabditis</taxon>
    </lineage>
</organism>
<dbReference type="Proteomes" id="UP000008068">
    <property type="component" value="Unassembled WGS sequence"/>
</dbReference>
<gene>
    <name evidence="2" type="ORF">CAEBREN_05077</name>
</gene>
<reference evidence="3" key="1">
    <citation type="submission" date="2011-07" db="EMBL/GenBank/DDBJ databases">
        <authorList>
            <consortium name="Caenorhabditis brenneri Sequencing and Analysis Consortium"/>
            <person name="Wilson R.K."/>
        </authorList>
    </citation>
    <scope>NUCLEOTIDE SEQUENCE [LARGE SCALE GENOMIC DNA]</scope>
    <source>
        <strain evidence="3">PB2801</strain>
    </source>
</reference>
<dbReference type="PANTHER" id="PTHR21503:SF8">
    <property type="entry name" value="F-BOX ASSOCIATED DOMAIN-CONTAINING PROTEIN-RELATED"/>
    <property type="match status" value="1"/>
</dbReference>
<sequence>MNPKELLIMIGQLLLLILLLPLVLPLCLICLADACTLHWASKPFIDFYERQSVLVKKWWRRNNLPKTFKFRKLPALVRIEILKLIDDRQLLELSLHYKAFKRELQMKKLDCEKLKINIRINCDIKVTVSLSGTVLNFHFHSSSYYELGWRLRKKLIAPFTIKDNDFYVKIDKDLLLQHFLDVMSFQKAKEVTGAVEVSPEVLNSNVWNLPINFSSIHIICPGENVEFILQHVKTRRLILSSDFSELSPAAFSFCEVELHGKFNLSFAHFDESVVQRIKVRSADVSLKKELNNFFKQWIAGGFPKLMELDIIDSQRQENWSADTLLDGIESELVLELSLHCKAFKRELQQNKITCKKIEVNLPDEPRITIHFSQNVLNFIFHSCDTDGLKWQDKTTLKKLVAAFTVKENDFRVKIDPKKESPTEFFDIILQHFTDVMDFRKAEEITASVNFPSEQLSSKFWNLPINCTTINITCPLENLDFVLQHLKAERVILKSDFSNAPSGVLKLRDIGLSGPINISFSHFDQSVVERIQVDQPCVSLVQELNNFLKLWIEGGFFPNLISLNIRESMPSATVILDEIECEAV</sequence>
<evidence type="ECO:0000313" key="3">
    <source>
        <dbReference type="Proteomes" id="UP000008068"/>
    </source>
</evidence>
<dbReference type="HOGENOM" id="CLU_467877_0_0_1"/>
<dbReference type="EMBL" id="GL379939">
    <property type="protein sequence ID" value="EGT36861.1"/>
    <property type="molecule type" value="Genomic_DNA"/>
</dbReference>
<evidence type="ECO:0000313" key="2">
    <source>
        <dbReference type="EMBL" id="EGT36861.1"/>
    </source>
</evidence>
<name>G0NSM9_CAEBE</name>
<dbReference type="InParanoid" id="G0NSM9"/>
<dbReference type="AlphaFoldDB" id="G0NSM9"/>
<proteinExistence type="predicted"/>
<keyword evidence="3" id="KW-1185">Reference proteome</keyword>
<dbReference type="InterPro" id="IPR012885">
    <property type="entry name" value="F-box_Sdz-33"/>
</dbReference>
<evidence type="ECO:0000259" key="1">
    <source>
        <dbReference type="Pfam" id="PF07735"/>
    </source>
</evidence>
<feature type="domain" description="Sdz-33 F-box" evidence="1">
    <location>
        <begin position="258"/>
        <end position="310"/>
    </location>
</feature>
<dbReference type="PANTHER" id="PTHR21503">
    <property type="entry name" value="F-BOX-CONTAINING HYPOTHETICAL PROTEIN C.ELEGANS"/>
    <property type="match status" value="1"/>
</dbReference>
<protein>
    <recommendedName>
        <fullName evidence="1">Sdz-33 F-box domain-containing protein</fullName>
    </recommendedName>
</protein>